<gene>
    <name evidence="1" type="ORF">B296_00003257</name>
</gene>
<reference evidence="1 2" key="1">
    <citation type="journal article" date="2014" name="Agronomy (Basel)">
        <title>A Draft Genome Sequence for Ensete ventricosum, the Drought-Tolerant Tree Against Hunger.</title>
        <authorList>
            <person name="Harrison J."/>
            <person name="Moore K.A."/>
            <person name="Paszkiewicz K."/>
            <person name="Jones T."/>
            <person name="Grant M."/>
            <person name="Ambacheew D."/>
            <person name="Muzemil S."/>
            <person name="Studholme D.J."/>
        </authorList>
    </citation>
    <scope>NUCLEOTIDE SEQUENCE [LARGE SCALE GENOMIC DNA]</scope>
</reference>
<comment type="caution">
    <text evidence="1">The sequence shown here is derived from an EMBL/GenBank/DDBJ whole genome shotgun (WGS) entry which is preliminary data.</text>
</comment>
<evidence type="ECO:0000313" key="1">
    <source>
        <dbReference type="EMBL" id="RRT75194.1"/>
    </source>
</evidence>
<name>A0A427AG45_ENSVE</name>
<sequence length="131" mass="14641">MVLFCRHIQPYEGGEVGGPCSESTRIVAFDRGGQGAFRARESAGYRFPNREKHHGGEGTEPLKKKMKVAVLKCPKKAAPEGTLEKAHRSKGKESVEVVETLDRPLTVRELWKVDGRVGKDKYFVAEIFELL</sequence>
<protein>
    <submittedName>
        <fullName evidence="1">Uncharacterized protein</fullName>
    </submittedName>
</protein>
<evidence type="ECO:0000313" key="2">
    <source>
        <dbReference type="Proteomes" id="UP000287651"/>
    </source>
</evidence>
<accession>A0A427AG45</accession>
<dbReference type="Proteomes" id="UP000287651">
    <property type="component" value="Unassembled WGS sequence"/>
</dbReference>
<organism evidence="1 2">
    <name type="scientific">Ensete ventricosum</name>
    <name type="common">Abyssinian banana</name>
    <name type="synonym">Musa ensete</name>
    <dbReference type="NCBI Taxonomy" id="4639"/>
    <lineage>
        <taxon>Eukaryota</taxon>
        <taxon>Viridiplantae</taxon>
        <taxon>Streptophyta</taxon>
        <taxon>Embryophyta</taxon>
        <taxon>Tracheophyta</taxon>
        <taxon>Spermatophyta</taxon>
        <taxon>Magnoliopsida</taxon>
        <taxon>Liliopsida</taxon>
        <taxon>Zingiberales</taxon>
        <taxon>Musaceae</taxon>
        <taxon>Ensete</taxon>
    </lineage>
</organism>
<proteinExistence type="predicted"/>
<dbReference type="EMBL" id="AMZH03002555">
    <property type="protein sequence ID" value="RRT75194.1"/>
    <property type="molecule type" value="Genomic_DNA"/>
</dbReference>
<dbReference type="AlphaFoldDB" id="A0A427AG45"/>